<dbReference type="Proteomes" id="UP000001996">
    <property type="component" value="Unassembled WGS sequence"/>
</dbReference>
<evidence type="ECO:0000256" key="3">
    <source>
        <dbReference type="ARBA" id="ARBA00006739"/>
    </source>
</evidence>
<comment type="catalytic activity">
    <reaction evidence="12">
        <text>a di-trans,poly-cis-dolichyl phosphate + UDP-alpha-D-glucose = a di-trans,poly-cis-dolichyl beta-D-glucosyl phosphate + UDP</text>
        <dbReference type="Rhea" id="RHEA:15401"/>
        <dbReference type="Rhea" id="RHEA-COMP:19498"/>
        <dbReference type="Rhea" id="RHEA-COMP:19502"/>
        <dbReference type="ChEBI" id="CHEBI:57525"/>
        <dbReference type="ChEBI" id="CHEBI:57683"/>
        <dbReference type="ChEBI" id="CHEBI:58223"/>
        <dbReference type="ChEBI" id="CHEBI:58885"/>
        <dbReference type="EC" id="2.4.1.117"/>
    </reaction>
    <physiologicalReaction direction="left-to-right" evidence="12">
        <dbReference type="Rhea" id="RHEA:15402"/>
    </physiologicalReaction>
</comment>
<proteinExistence type="inferred from homology"/>
<evidence type="ECO:0000256" key="11">
    <source>
        <dbReference type="ARBA" id="ARBA00023136"/>
    </source>
</evidence>
<keyword evidence="7" id="KW-0812">Transmembrane</keyword>
<dbReference type="VEuPathDB" id="FungiDB:LELG_00095"/>
<feature type="domain" description="Glycosyltransferase 2-like" evidence="13">
    <location>
        <begin position="67"/>
        <end position="245"/>
    </location>
</feature>
<evidence type="ECO:0000256" key="6">
    <source>
        <dbReference type="ARBA" id="ARBA00022679"/>
    </source>
</evidence>
<comment type="pathway">
    <text evidence="2">Protein modification; protein glycosylation.</text>
</comment>
<gene>
    <name evidence="14" type="ORF">LELG_00095</name>
</gene>
<dbReference type="KEGG" id="lel:PVL30_000092"/>
<evidence type="ECO:0000256" key="10">
    <source>
        <dbReference type="ARBA" id="ARBA00022989"/>
    </source>
</evidence>
<reference evidence="14 15" key="1">
    <citation type="journal article" date="2009" name="Nature">
        <title>Evolution of pathogenicity and sexual reproduction in eight Candida genomes.</title>
        <authorList>
            <person name="Butler G."/>
            <person name="Rasmussen M.D."/>
            <person name="Lin M.F."/>
            <person name="Santos M.A."/>
            <person name="Sakthikumar S."/>
            <person name="Munro C.A."/>
            <person name="Rheinbay E."/>
            <person name="Grabherr M."/>
            <person name="Forche A."/>
            <person name="Reedy J.L."/>
            <person name="Agrafioti I."/>
            <person name="Arnaud M.B."/>
            <person name="Bates S."/>
            <person name="Brown A.J."/>
            <person name="Brunke S."/>
            <person name="Costanzo M.C."/>
            <person name="Fitzpatrick D.A."/>
            <person name="de Groot P.W."/>
            <person name="Harris D."/>
            <person name="Hoyer L.L."/>
            <person name="Hube B."/>
            <person name="Klis F.M."/>
            <person name="Kodira C."/>
            <person name="Lennard N."/>
            <person name="Logue M.E."/>
            <person name="Martin R."/>
            <person name="Neiman A.M."/>
            <person name="Nikolaou E."/>
            <person name="Quail M.A."/>
            <person name="Quinn J."/>
            <person name="Santos M.C."/>
            <person name="Schmitzberger F.F."/>
            <person name="Sherlock G."/>
            <person name="Shah P."/>
            <person name="Silverstein K.A."/>
            <person name="Skrzypek M.S."/>
            <person name="Soll D."/>
            <person name="Staggs R."/>
            <person name="Stansfield I."/>
            <person name="Stumpf M.P."/>
            <person name="Sudbery P.E."/>
            <person name="Srikantha T."/>
            <person name="Zeng Q."/>
            <person name="Berman J."/>
            <person name="Berriman M."/>
            <person name="Heitman J."/>
            <person name="Gow N.A."/>
            <person name="Lorenz M.C."/>
            <person name="Birren B.W."/>
            <person name="Kellis M."/>
            <person name="Cuomo C.A."/>
        </authorList>
    </citation>
    <scope>NUCLEOTIDE SEQUENCE [LARGE SCALE GENOMIC DNA]</scope>
    <source>
        <strain evidence="15">ATCC 11503 / BCRC 21390 / CBS 2605 / JCM 1781 / NBRC 1676 / NRRL YB-4239</strain>
    </source>
</reference>
<organism evidence="14 15">
    <name type="scientific">Lodderomyces elongisporus (strain ATCC 11503 / CBS 2605 / JCM 1781 / NBRC 1676 / NRRL YB-4239)</name>
    <name type="common">Yeast</name>
    <name type="synonym">Saccharomyces elongisporus</name>
    <dbReference type="NCBI Taxonomy" id="379508"/>
    <lineage>
        <taxon>Eukaryota</taxon>
        <taxon>Fungi</taxon>
        <taxon>Dikarya</taxon>
        <taxon>Ascomycota</taxon>
        <taxon>Saccharomycotina</taxon>
        <taxon>Pichiomycetes</taxon>
        <taxon>Debaryomycetaceae</taxon>
        <taxon>Candida/Lodderomyces clade</taxon>
        <taxon>Lodderomyces</taxon>
    </lineage>
</organism>
<comment type="subcellular location">
    <subcellularLocation>
        <location evidence="1">Endoplasmic reticulum membrane</location>
        <topology evidence="1">Single-pass membrane protein</topology>
    </subcellularLocation>
</comment>
<dbReference type="HOGENOM" id="CLU_033536_9_1_1"/>
<dbReference type="EMBL" id="CH981524">
    <property type="protein sequence ID" value="EDK41917.1"/>
    <property type="molecule type" value="Genomic_DNA"/>
</dbReference>
<evidence type="ECO:0000313" key="14">
    <source>
        <dbReference type="EMBL" id="EDK41917.1"/>
    </source>
</evidence>
<dbReference type="FunCoup" id="A5DRV9">
    <property type="interactions" value="630"/>
</dbReference>
<keyword evidence="5" id="KW-0328">Glycosyltransferase</keyword>
<keyword evidence="8" id="KW-0256">Endoplasmic reticulum</keyword>
<dbReference type="OMA" id="HMVNTDA"/>
<evidence type="ECO:0000256" key="7">
    <source>
        <dbReference type="ARBA" id="ARBA00022692"/>
    </source>
</evidence>
<dbReference type="PANTHER" id="PTHR10859">
    <property type="entry name" value="GLYCOSYL TRANSFERASE"/>
    <property type="match status" value="1"/>
</dbReference>
<evidence type="ECO:0000256" key="4">
    <source>
        <dbReference type="ARBA" id="ARBA00012583"/>
    </source>
</evidence>
<name>A5DRV9_LODEL</name>
<dbReference type="PANTHER" id="PTHR10859:SF91">
    <property type="entry name" value="DOLICHYL-PHOSPHATE BETA-GLUCOSYLTRANSFERASE"/>
    <property type="match status" value="1"/>
</dbReference>
<dbReference type="GO" id="GO:0005789">
    <property type="term" value="C:endoplasmic reticulum membrane"/>
    <property type="evidence" value="ECO:0007669"/>
    <property type="project" value="UniProtKB-SubCell"/>
</dbReference>
<accession>A5DRV9</accession>
<evidence type="ECO:0000256" key="2">
    <source>
        <dbReference type="ARBA" id="ARBA00004922"/>
    </source>
</evidence>
<dbReference type="OrthoDB" id="3784at2759"/>
<keyword evidence="10" id="KW-1133">Transmembrane helix</keyword>
<evidence type="ECO:0000256" key="8">
    <source>
        <dbReference type="ARBA" id="ARBA00022824"/>
    </source>
</evidence>
<comment type="similarity">
    <text evidence="3">Belongs to the glycosyltransferase 2 family.</text>
</comment>
<dbReference type="InParanoid" id="A5DRV9"/>
<dbReference type="Pfam" id="PF00535">
    <property type="entry name" value="Glycos_transf_2"/>
    <property type="match status" value="1"/>
</dbReference>
<evidence type="ECO:0000256" key="12">
    <source>
        <dbReference type="ARBA" id="ARBA00045097"/>
    </source>
</evidence>
<dbReference type="InterPro" id="IPR001173">
    <property type="entry name" value="Glyco_trans_2-like"/>
</dbReference>
<keyword evidence="15" id="KW-1185">Reference proteome</keyword>
<dbReference type="InterPro" id="IPR029044">
    <property type="entry name" value="Nucleotide-diphossugar_trans"/>
</dbReference>
<evidence type="ECO:0000259" key="13">
    <source>
        <dbReference type="Pfam" id="PF00535"/>
    </source>
</evidence>
<dbReference type="STRING" id="379508.A5DRV9"/>
<keyword evidence="11" id="KW-0472">Membrane</keyword>
<keyword evidence="6 14" id="KW-0808">Transferase</keyword>
<evidence type="ECO:0000256" key="5">
    <source>
        <dbReference type="ARBA" id="ARBA00022676"/>
    </source>
</evidence>
<dbReference type="GO" id="GO:0004581">
    <property type="term" value="F:dolichyl-phosphate beta-glucosyltransferase activity"/>
    <property type="evidence" value="ECO:0007669"/>
    <property type="project" value="UniProtKB-EC"/>
</dbReference>
<evidence type="ECO:0000313" key="15">
    <source>
        <dbReference type="Proteomes" id="UP000001996"/>
    </source>
</evidence>
<dbReference type="Gene3D" id="3.90.550.10">
    <property type="entry name" value="Spore Coat Polysaccharide Biosynthesis Protein SpsA, Chain A"/>
    <property type="match status" value="1"/>
</dbReference>
<evidence type="ECO:0000256" key="1">
    <source>
        <dbReference type="ARBA" id="ARBA00004389"/>
    </source>
</evidence>
<protein>
    <recommendedName>
        <fullName evidence="4">dolichyl-phosphate beta-glucosyltransferase</fullName>
        <ecNumber evidence="4">2.4.1.117</ecNumber>
    </recommendedName>
</protein>
<dbReference type="GO" id="GO:0006487">
    <property type="term" value="P:protein N-linked glycosylation"/>
    <property type="evidence" value="ECO:0007669"/>
    <property type="project" value="EnsemblFungi"/>
</dbReference>
<sequence length="323" mass="36176">MLLYMAALMLPLAIAAYGVLLFLSHTPRLPIASESRYTTNDTNGEEFDLPPRVTTDNTRALDDIDISVIVPCYNEVKRLKKMMDEAVAYLEKTHRGKYEIILVDDGSTDGTAKYGIELANMYNLKPHIVKVVQLAKNRGKGGAVTHGMLHALGKYALFADADGATQFSDISKLLDFLEKHQEEPAMAIGSRAHLVNTDAVVKRSFIRNFLMYGLHTLVYIFGIRAVKDTQCGFKMFNQEAVAKIFPHMHTERWIFDVEVLLLGAMQGVLIEETSVNWQEVDGSKVDLARDSIEMAVDLVVTRLAYILGIYKLNECGRANKKDQ</sequence>
<dbReference type="InterPro" id="IPR035518">
    <property type="entry name" value="DPG_synthase"/>
</dbReference>
<dbReference type="GeneID" id="5234911"/>
<evidence type="ECO:0000256" key="9">
    <source>
        <dbReference type="ARBA" id="ARBA00022968"/>
    </source>
</evidence>
<dbReference type="EC" id="2.4.1.117" evidence="4"/>
<keyword evidence="9" id="KW-0735">Signal-anchor</keyword>
<dbReference type="SUPFAM" id="SSF53448">
    <property type="entry name" value="Nucleotide-diphospho-sugar transferases"/>
    <property type="match status" value="1"/>
</dbReference>
<dbReference type="CDD" id="cd04188">
    <property type="entry name" value="DPG_synthase"/>
    <property type="match status" value="1"/>
</dbReference>
<dbReference type="AlphaFoldDB" id="A5DRV9"/>
<dbReference type="eggNOG" id="KOG2977">
    <property type="taxonomic scope" value="Eukaryota"/>
</dbReference>